<evidence type="ECO:0000256" key="1">
    <source>
        <dbReference type="SAM" id="MobiDB-lite"/>
    </source>
</evidence>
<feature type="region of interest" description="Disordered" evidence="1">
    <location>
        <begin position="27"/>
        <end position="66"/>
    </location>
</feature>
<dbReference type="Pfam" id="PF13822">
    <property type="entry name" value="ACC_epsilon"/>
    <property type="match status" value="1"/>
</dbReference>
<proteinExistence type="predicted"/>
<dbReference type="Proteomes" id="UP000286931">
    <property type="component" value="Unassembled WGS sequence"/>
</dbReference>
<reference evidence="2 3" key="1">
    <citation type="submission" date="2018-12" db="EMBL/GenBank/DDBJ databases">
        <title>Draft genome sequence of Embleya hyalina NBRC 13850T.</title>
        <authorList>
            <person name="Komaki H."/>
            <person name="Hosoyama A."/>
            <person name="Kimura A."/>
            <person name="Ichikawa N."/>
            <person name="Tamura T."/>
        </authorList>
    </citation>
    <scope>NUCLEOTIDE SEQUENCE [LARGE SCALE GENOMIC DNA]</scope>
    <source>
        <strain evidence="2 3">NBRC 13850</strain>
    </source>
</reference>
<comment type="caution">
    <text evidence="2">The sequence shown here is derived from an EMBL/GenBank/DDBJ whole genome shotgun (WGS) entry which is preliminary data.</text>
</comment>
<keyword evidence="3" id="KW-1185">Reference proteome</keyword>
<dbReference type="GO" id="GO:0003989">
    <property type="term" value="F:acetyl-CoA carboxylase activity"/>
    <property type="evidence" value="ECO:0007669"/>
    <property type="project" value="InterPro"/>
</dbReference>
<evidence type="ECO:0000313" key="2">
    <source>
        <dbReference type="EMBL" id="GCD95346.1"/>
    </source>
</evidence>
<dbReference type="InterPro" id="IPR032716">
    <property type="entry name" value="ACC_epsilon"/>
</dbReference>
<dbReference type="RefSeq" id="WP_126637460.1">
    <property type="nucleotide sequence ID" value="NZ_BIFH01000017.1"/>
</dbReference>
<name>A0A401YL76_9ACTN</name>
<dbReference type="EMBL" id="BIFH01000017">
    <property type="protein sequence ID" value="GCD95346.1"/>
    <property type="molecule type" value="Genomic_DNA"/>
</dbReference>
<sequence length="66" mass="6781">MIKVVRGEPTPEELAVIVTVVAAKASGGGASAPAPAAPSRWNDPARLVRRPLRPGPGAWQASAWPS</sequence>
<evidence type="ECO:0008006" key="4">
    <source>
        <dbReference type="Google" id="ProtNLM"/>
    </source>
</evidence>
<evidence type="ECO:0000313" key="3">
    <source>
        <dbReference type="Proteomes" id="UP000286931"/>
    </source>
</evidence>
<accession>A0A401YL76</accession>
<gene>
    <name evidence="2" type="ORF">EHYA_03018</name>
</gene>
<dbReference type="AlphaFoldDB" id="A0A401YL76"/>
<organism evidence="2 3">
    <name type="scientific">Embleya hyalina</name>
    <dbReference type="NCBI Taxonomy" id="516124"/>
    <lineage>
        <taxon>Bacteria</taxon>
        <taxon>Bacillati</taxon>
        <taxon>Actinomycetota</taxon>
        <taxon>Actinomycetes</taxon>
        <taxon>Kitasatosporales</taxon>
        <taxon>Streptomycetaceae</taxon>
        <taxon>Embleya</taxon>
    </lineage>
</organism>
<protein>
    <recommendedName>
        <fullName evidence="4">Acetyl-CoA carboxylase biotin carboxyl carrier protein subunit</fullName>
    </recommendedName>
</protein>
<dbReference type="GO" id="GO:0004658">
    <property type="term" value="F:propionyl-CoA carboxylase activity"/>
    <property type="evidence" value="ECO:0007669"/>
    <property type="project" value="InterPro"/>
</dbReference>